<dbReference type="Proteomes" id="UP000682733">
    <property type="component" value="Unassembled WGS sequence"/>
</dbReference>
<reference evidence="3" key="1">
    <citation type="submission" date="2021-02" db="EMBL/GenBank/DDBJ databases">
        <authorList>
            <person name="Nowell W R."/>
        </authorList>
    </citation>
    <scope>NUCLEOTIDE SEQUENCE</scope>
</reference>
<evidence type="ECO:0000313" key="3">
    <source>
        <dbReference type="EMBL" id="CAF3613080.1"/>
    </source>
</evidence>
<evidence type="ECO:0000313" key="4">
    <source>
        <dbReference type="Proteomes" id="UP000682733"/>
    </source>
</evidence>
<feature type="domain" description="TRPM SLOG" evidence="1">
    <location>
        <begin position="77"/>
        <end position="161"/>
    </location>
</feature>
<proteinExistence type="predicted"/>
<dbReference type="Proteomes" id="UP000677228">
    <property type="component" value="Unassembled WGS sequence"/>
</dbReference>
<gene>
    <name evidence="2" type="ORF">OVA965_LOCUS6023</name>
    <name evidence="3" type="ORF">TMI583_LOCUS6019</name>
</gene>
<evidence type="ECO:0000259" key="1">
    <source>
        <dbReference type="Pfam" id="PF18139"/>
    </source>
</evidence>
<accession>A0A8S2H831</accession>
<comment type="caution">
    <text evidence="3">The sequence shown here is derived from an EMBL/GenBank/DDBJ whole genome shotgun (WGS) entry which is preliminary data.</text>
</comment>
<name>A0A8S2H831_9BILA</name>
<organism evidence="3 4">
    <name type="scientific">Didymodactylos carnosus</name>
    <dbReference type="NCBI Taxonomy" id="1234261"/>
    <lineage>
        <taxon>Eukaryota</taxon>
        <taxon>Metazoa</taxon>
        <taxon>Spiralia</taxon>
        <taxon>Gnathifera</taxon>
        <taxon>Rotifera</taxon>
        <taxon>Eurotatoria</taxon>
        <taxon>Bdelloidea</taxon>
        <taxon>Philodinida</taxon>
        <taxon>Philodinidae</taxon>
        <taxon>Didymodactylos</taxon>
    </lineage>
</organism>
<dbReference type="GO" id="GO:0005886">
    <property type="term" value="C:plasma membrane"/>
    <property type="evidence" value="ECO:0007669"/>
    <property type="project" value="TreeGrafter"/>
</dbReference>
<sequence length="204" mass="23289">MILRSIVPRKLSWALYDSQTMKEGWKLPPPELIISVTGGARFFKLATPRTRNAFQKGFISAAVRTEKTDRVKLYRDRKRNSEEEEGCSLDPNHTHFILLDDGYGQHKRVTCENWKKQQAHKVTDKDQDVPIVQILAEGGSSSIMTICESPNCGTPVIIIDSGNDEFCILNSEQIQSWIITVNEDFDVNSNDRDMFNETLYTPCF</sequence>
<dbReference type="InterPro" id="IPR050927">
    <property type="entry name" value="TRPM"/>
</dbReference>
<dbReference type="Pfam" id="PF18139">
    <property type="entry name" value="LSDAT_euk"/>
    <property type="match status" value="2"/>
</dbReference>
<dbReference type="EMBL" id="CAJNOK010001758">
    <property type="protein sequence ID" value="CAF0828525.1"/>
    <property type="molecule type" value="Genomic_DNA"/>
</dbReference>
<dbReference type="AlphaFoldDB" id="A0A8S2H831"/>
<feature type="domain" description="TRPM SLOG" evidence="1">
    <location>
        <begin position="20"/>
        <end position="66"/>
    </location>
</feature>
<dbReference type="PANTHER" id="PTHR13800:SF12">
    <property type="entry name" value="TRANSIENT RECEPTOR POTENTIAL CATION CHANNEL SUBFAMILY M MEMBER-LIKE 2"/>
    <property type="match status" value="1"/>
</dbReference>
<protein>
    <recommendedName>
        <fullName evidence="1">TRPM SLOG domain-containing protein</fullName>
    </recommendedName>
</protein>
<dbReference type="GO" id="GO:0099604">
    <property type="term" value="F:ligand-gated calcium channel activity"/>
    <property type="evidence" value="ECO:0007669"/>
    <property type="project" value="TreeGrafter"/>
</dbReference>
<evidence type="ECO:0000313" key="2">
    <source>
        <dbReference type="EMBL" id="CAF0828525.1"/>
    </source>
</evidence>
<dbReference type="InterPro" id="IPR041491">
    <property type="entry name" value="TRPM_SLOG"/>
</dbReference>
<dbReference type="PANTHER" id="PTHR13800">
    <property type="entry name" value="TRANSIENT RECEPTOR POTENTIAL CATION CHANNEL, SUBFAMILY M, MEMBER 6"/>
    <property type="match status" value="1"/>
</dbReference>
<dbReference type="EMBL" id="CAJOBA010001758">
    <property type="protein sequence ID" value="CAF3613080.1"/>
    <property type="molecule type" value="Genomic_DNA"/>
</dbReference>